<gene>
    <name evidence="1" type="ORF">IAC44_06530</name>
</gene>
<dbReference type="AlphaFoldDB" id="A0A9D1HAM5"/>
<dbReference type="EMBL" id="DVLY01000164">
    <property type="protein sequence ID" value="HIT98476.1"/>
    <property type="molecule type" value="Genomic_DNA"/>
</dbReference>
<dbReference type="GO" id="GO:0003677">
    <property type="term" value="F:DNA binding"/>
    <property type="evidence" value="ECO:0007669"/>
    <property type="project" value="UniProtKB-KW"/>
</dbReference>
<organism evidence="1 2">
    <name type="scientific">Candidatus Merdimorpha stercoravium</name>
    <dbReference type="NCBI Taxonomy" id="2840863"/>
    <lineage>
        <taxon>Bacteria</taxon>
        <taxon>Pseudomonadati</taxon>
        <taxon>Bacteroidota</taxon>
        <taxon>Flavobacteriia</taxon>
        <taxon>Flavobacteriales</taxon>
        <taxon>Candidatus Merdimorpha</taxon>
    </lineage>
</organism>
<dbReference type="Gene3D" id="3.90.1150.30">
    <property type="match status" value="1"/>
</dbReference>
<dbReference type="InterPro" id="IPR058532">
    <property type="entry name" value="YjbR/MT2646/Rv2570-like"/>
</dbReference>
<dbReference type="Pfam" id="PF04237">
    <property type="entry name" value="YjbR"/>
    <property type="match status" value="1"/>
</dbReference>
<evidence type="ECO:0000313" key="2">
    <source>
        <dbReference type="Proteomes" id="UP000824161"/>
    </source>
</evidence>
<proteinExistence type="predicted"/>
<reference evidence="1" key="1">
    <citation type="submission" date="2020-10" db="EMBL/GenBank/DDBJ databases">
        <authorList>
            <person name="Gilroy R."/>
        </authorList>
    </citation>
    <scope>NUCLEOTIDE SEQUENCE</scope>
    <source>
        <strain evidence="1">1383</strain>
    </source>
</reference>
<evidence type="ECO:0000313" key="1">
    <source>
        <dbReference type="EMBL" id="HIT98476.1"/>
    </source>
</evidence>
<sequence>MDIEQVRDCALALPGAFECFPFGKFPHAADVWVAKVEGKMFLMCDLADLPLRVDLKAGEQALFRMQQYRAVEKGFVNGWCGVLLEGDVPGQVLRGWIEDSYRRVLRGLPRRLREKYDLTAED</sequence>
<dbReference type="SUPFAM" id="SSF142906">
    <property type="entry name" value="YjbR-like"/>
    <property type="match status" value="1"/>
</dbReference>
<name>A0A9D1HAM5_9FLAO</name>
<reference evidence="1" key="2">
    <citation type="journal article" date="2021" name="PeerJ">
        <title>Extensive microbial diversity within the chicken gut microbiome revealed by metagenomics and culture.</title>
        <authorList>
            <person name="Gilroy R."/>
            <person name="Ravi A."/>
            <person name="Getino M."/>
            <person name="Pursley I."/>
            <person name="Horton D.L."/>
            <person name="Alikhan N.F."/>
            <person name="Baker D."/>
            <person name="Gharbi K."/>
            <person name="Hall N."/>
            <person name="Watson M."/>
            <person name="Adriaenssens E.M."/>
            <person name="Foster-Nyarko E."/>
            <person name="Jarju S."/>
            <person name="Secka A."/>
            <person name="Antonio M."/>
            <person name="Oren A."/>
            <person name="Chaudhuri R.R."/>
            <person name="La Ragione R."/>
            <person name="Hildebrand F."/>
            <person name="Pallen M.J."/>
        </authorList>
    </citation>
    <scope>NUCLEOTIDE SEQUENCE</scope>
    <source>
        <strain evidence="1">1383</strain>
    </source>
</reference>
<keyword evidence="1" id="KW-0238">DNA-binding</keyword>
<comment type="caution">
    <text evidence="1">The sequence shown here is derived from an EMBL/GenBank/DDBJ whole genome shotgun (WGS) entry which is preliminary data.</text>
</comment>
<dbReference type="Proteomes" id="UP000824161">
    <property type="component" value="Unassembled WGS sequence"/>
</dbReference>
<accession>A0A9D1HAM5</accession>
<protein>
    <submittedName>
        <fullName evidence="1">MmcQ/YjbR family DNA-binding protein</fullName>
    </submittedName>
</protein>
<dbReference type="InterPro" id="IPR038056">
    <property type="entry name" value="YjbR-like_sf"/>
</dbReference>